<comment type="subcellular location">
    <subcellularLocation>
        <location evidence="1">Cell membrane</location>
        <topology evidence="1">Multi-pass membrane protein</topology>
    </subcellularLocation>
</comment>
<dbReference type="GO" id="GO:0022857">
    <property type="term" value="F:transmembrane transporter activity"/>
    <property type="evidence" value="ECO:0007669"/>
    <property type="project" value="InterPro"/>
</dbReference>
<protein>
    <submittedName>
        <fullName evidence="7">MFS transporter</fullName>
    </submittedName>
</protein>
<feature type="domain" description="Major facilitator superfamily (MFS) profile" evidence="6">
    <location>
        <begin position="1"/>
        <end position="395"/>
    </location>
</feature>
<feature type="transmembrane region" description="Helical" evidence="5">
    <location>
        <begin position="63"/>
        <end position="85"/>
    </location>
</feature>
<dbReference type="AlphaFoldDB" id="A0AB36IB25"/>
<evidence type="ECO:0000259" key="6">
    <source>
        <dbReference type="PROSITE" id="PS50850"/>
    </source>
</evidence>
<evidence type="ECO:0000313" key="8">
    <source>
        <dbReference type="Proteomes" id="UP000186091"/>
    </source>
</evidence>
<dbReference type="RefSeq" id="WP_003855255.1">
    <property type="nucleotide sequence ID" value="NZ_JAAOYN010000001.1"/>
</dbReference>
<dbReference type="PROSITE" id="PS50850">
    <property type="entry name" value="MFS"/>
    <property type="match status" value="1"/>
</dbReference>
<dbReference type="InterPro" id="IPR011701">
    <property type="entry name" value="MFS"/>
</dbReference>
<accession>A0AB36IB25</accession>
<evidence type="ECO:0000256" key="1">
    <source>
        <dbReference type="ARBA" id="ARBA00004651"/>
    </source>
</evidence>
<dbReference type="EMBL" id="LOQT01000015">
    <property type="protein sequence ID" value="OKX82535.1"/>
    <property type="molecule type" value="Genomic_DNA"/>
</dbReference>
<dbReference type="InterPro" id="IPR036259">
    <property type="entry name" value="MFS_trans_sf"/>
</dbReference>
<keyword evidence="4 5" id="KW-0472">Membrane</keyword>
<evidence type="ECO:0000256" key="3">
    <source>
        <dbReference type="ARBA" id="ARBA00022989"/>
    </source>
</evidence>
<dbReference type="Proteomes" id="UP000186091">
    <property type="component" value="Unassembled WGS sequence"/>
</dbReference>
<dbReference type="InterPro" id="IPR050382">
    <property type="entry name" value="MFS_Na/Anion_cotransporter"/>
</dbReference>
<dbReference type="InterPro" id="IPR020846">
    <property type="entry name" value="MFS_dom"/>
</dbReference>
<organism evidence="7 8">
    <name type="scientific">Corynebacterium glutamicum</name>
    <name type="common">Brevibacterium saccharolyticum</name>
    <dbReference type="NCBI Taxonomy" id="1718"/>
    <lineage>
        <taxon>Bacteria</taxon>
        <taxon>Bacillati</taxon>
        <taxon>Actinomycetota</taxon>
        <taxon>Actinomycetes</taxon>
        <taxon>Mycobacteriales</taxon>
        <taxon>Corynebacteriaceae</taxon>
        <taxon>Corynebacterium</taxon>
    </lineage>
</organism>
<feature type="transmembrane region" description="Helical" evidence="5">
    <location>
        <begin position="243"/>
        <end position="261"/>
    </location>
</feature>
<feature type="transmembrane region" description="Helical" evidence="5">
    <location>
        <begin position="273"/>
        <end position="296"/>
    </location>
</feature>
<name>A0AB36IB25_CORGT</name>
<feature type="transmembrane region" description="Helical" evidence="5">
    <location>
        <begin position="203"/>
        <end position="223"/>
    </location>
</feature>
<dbReference type="PANTHER" id="PTHR11662">
    <property type="entry name" value="SOLUTE CARRIER FAMILY 17"/>
    <property type="match status" value="1"/>
</dbReference>
<evidence type="ECO:0000256" key="4">
    <source>
        <dbReference type="ARBA" id="ARBA00023136"/>
    </source>
</evidence>
<feature type="transmembrane region" description="Helical" evidence="5">
    <location>
        <begin position="150"/>
        <end position="170"/>
    </location>
</feature>
<feature type="transmembrane region" description="Helical" evidence="5">
    <location>
        <begin position="32"/>
        <end position="51"/>
    </location>
</feature>
<proteinExistence type="predicted"/>
<dbReference type="Pfam" id="PF07690">
    <property type="entry name" value="MFS_1"/>
    <property type="match status" value="1"/>
</dbReference>
<gene>
    <name evidence="7" type="ORF">AUP69_06490</name>
</gene>
<feature type="transmembrane region" description="Helical" evidence="5">
    <location>
        <begin position="91"/>
        <end position="111"/>
    </location>
</feature>
<sequence length="407" mass="42786">MALYTINYSDKLLLGLVAQPLKDDLGLTSSQIGFVSSAFFLAFTVGGFFAGAINKWMTLKWSLIAVALIWAATMIPMVVVGSFAVLVVTRIILGFAEGPSGALILSATYSWHPVEKRGVPSSVISAANSTAKIAIAPVLTILIIKFGWHAGFLVLALVGVLWCVVWYFVWKPGPYAEIKKINSEKKSTKPSVPWAKILLSRTFLGALAAAFPMYGLITVVLTWLPSYFEEGLGFTRLQAGSMFGFPSIAALAAMFISTWITDKLMTRGVSAKIVRGIVPGVGLALCGLSMVVLPLIHIPMAVVITISVGYGIGCIVTPITNAAVSQICPPDQVAGALGVLLAMQAVAGIIAPPITGAIVDNAATAAAGYAQSFQIFGVVSIVGAVLAMILMNPGRDAERILALAQSK</sequence>
<dbReference type="SUPFAM" id="SSF103473">
    <property type="entry name" value="MFS general substrate transporter"/>
    <property type="match status" value="1"/>
</dbReference>
<comment type="caution">
    <text evidence="7">The sequence shown here is derived from an EMBL/GenBank/DDBJ whole genome shotgun (WGS) entry which is preliminary data.</text>
</comment>
<dbReference type="Gene3D" id="1.20.1250.20">
    <property type="entry name" value="MFS general substrate transporter like domains"/>
    <property type="match status" value="2"/>
</dbReference>
<feature type="transmembrane region" description="Helical" evidence="5">
    <location>
        <begin position="371"/>
        <end position="391"/>
    </location>
</feature>
<evidence type="ECO:0000256" key="2">
    <source>
        <dbReference type="ARBA" id="ARBA00022692"/>
    </source>
</evidence>
<dbReference type="PANTHER" id="PTHR11662:SF450">
    <property type="entry name" value="BLR1003 PROTEIN"/>
    <property type="match status" value="1"/>
</dbReference>
<keyword evidence="3 5" id="KW-1133">Transmembrane helix</keyword>
<feature type="transmembrane region" description="Helical" evidence="5">
    <location>
        <begin position="123"/>
        <end position="144"/>
    </location>
</feature>
<feature type="transmembrane region" description="Helical" evidence="5">
    <location>
        <begin position="336"/>
        <end position="359"/>
    </location>
</feature>
<evidence type="ECO:0000256" key="5">
    <source>
        <dbReference type="SAM" id="Phobius"/>
    </source>
</evidence>
<dbReference type="GO" id="GO:0005886">
    <property type="term" value="C:plasma membrane"/>
    <property type="evidence" value="ECO:0007669"/>
    <property type="project" value="UniProtKB-SubCell"/>
</dbReference>
<feature type="transmembrane region" description="Helical" evidence="5">
    <location>
        <begin position="302"/>
        <end position="324"/>
    </location>
</feature>
<evidence type="ECO:0000313" key="7">
    <source>
        <dbReference type="EMBL" id="OKX82535.1"/>
    </source>
</evidence>
<reference evidence="7 8" key="1">
    <citation type="submission" date="2015-12" db="EMBL/GenBank/DDBJ databases">
        <title>Genome sequence of Corynebacterium AS 1.542.</title>
        <authorList>
            <person name="Yang J."/>
            <person name="Yang S."/>
        </authorList>
    </citation>
    <scope>NUCLEOTIDE SEQUENCE [LARGE SCALE GENOMIC DNA]</scope>
    <source>
        <strain evidence="7 8">AS 1.542</strain>
    </source>
</reference>
<keyword evidence="2 5" id="KW-0812">Transmembrane</keyword>